<protein>
    <recommendedName>
        <fullName evidence="1">ABC-three component systems C-terminal domain-containing protein</fullName>
    </recommendedName>
</protein>
<accession>S3HC76</accession>
<dbReference type="RefSeq" id="WP_016556094.1">
    <property type="nucleotide sequence ID" value="NZ_AEYE02000025.1"/>
</dbReference>
<keyword evidence="3" id="KW-1185">Reference proteome</keyword>
<dbReference type="AlphaFoldDB" id="S3HC76"/>
<sequence length="127" mass="14957">MRELRKLVVANPAHPADIFTDRWPEDKSAQRLWRDDLIRLVRHLRTLRGREWDPQQLKNEFTQVIYGQIPKREPEEISALVIDRIVNPIVDECGGDLMAVNHNLVQGMVFWLAEQCFIKWHHGVVAR</sequence>
<feature type="domain" description="ABC-three component systems C-terminal" evidence="1">
    <location>
        <begin position="56"/>
        <end position="120"/>
    </location>
</feature>
<dbReference type="EMBL" id="AEYE02000025">
    <property type="protein sequence ID" value="EPE96322.1"/>
    <property type="molecule type" value="Genomic_DNA"/>
</dbReference>
<reference evidence="2 3" key="1">
    <citation type="journal article" date="2012" name="J. Bacteriol.">
        <title>Genome sequence of Rhizobium grahamii CCGE502, a broad-host-range symbiont with low nodulation competitiveness in Phaseolus vulgaris.</title>
        <authorList>
            <person name="Althabegoiti M.J."/>
            <person name="Lozano L."/>
            <person name="Torres-Tejerizo G."/>
            <person name="Ormeno-Orrillo E."/>
            <person name="Rogel M.A."/>
            <person name="Gonzalez V."/>
            <person name="Martinez-Romero E."/>
        </authorList>
    </citation>
    <scope>NUCLEOTIDE SEQUENCE [LARGE SCALE GENOMIC DNA]</scope>
    <source>
        <strain evidence="2 3">CCGE 502</strain>
    </source>
</reference>
<proteinExistence type="predicted"/>
<evidence type="ECO:0000259" key="1">
    <source>
        <dbReference type="Pfam" id="PF20285"/>
    </source>
</evidence>
<dbReference type="Proteomes" id="UP000014411">
    <property type="component" value="Unassembled WGS sequence"/>
</dbReference>
<dbReference type="Pfam" id="PF20285">
    <property type="entry name" value="CTD9"/>
    <property type="match status" value="1"/>
</dbReference>
<name>S3HC76_9HYPH</name>
<dbReference type="HOGENOM" id="CLU_1968777_0_0_5"/>
<evidence type="ECO:0000313" key="3">
    <source>
        <dbReference type="Proteomes" id="UP000014411"/>
    </source>
</evidence>
<dbReference type="STRING" id="990285.RGCCGE502_20655"/>
<gene>
    <name evidence="2" type="ORF">RGCCGE502_20655</name>
</gene>
<organism evidence="2 3">
    <name type="scientific">Rhizobium grahamii CCGE 502</name>
    <dbReference type="NCBI Taxonomy" id="990285"/>
    <lineage>
        <taxon>Bacteria</taxon>
        <taxon>Pseudomonadati</taxon>
        <taxon>Pseudomonadota</taxon>
        <taxon>Alphaproteobacteria</taxon>
        <taxon>Hyphomicrobiales</taxon>
        <taxon>Rhizobiaceae</taxon>
        <taxon>Rhizobium/Agrobacterium group</taxon>
        <taxon>Rhizobium</taxon>
    </lineage>
</organism>
<comment type="caution">
    <text evidence="2">The sequence shown here is derived from an EMBL/GenBank/DDBJ whole genome shotgun (WGS) entry which is preliminary data.</text>
</comment>
<evidence type="ECO:0000313" key="2">
    <source>
        <dbReference type="EMBL" id="EPE96322.1"/>
    </source>
</evidence>
<dbReference type="InterPro" id="IPR046911">
    <property type="entry name" value="ABC-3C_CTD9"/>
</dbReference>